<accession>A0A9W4N7T5</accession>
<feature type="domain" description="RING-type" evidence="7">
    <location>
        <begin position="12"/>
        <end position="53"/>
    </location>
</feature>
<dbReference type="PANTHER" id="PTHR14305:SF0">
    <property type="entry name" value="E3 UBIQUITIN-PROTEIN LIGASE CCNB1IP1"/>
    <property type="match status" value="1"/>
</dbReference>
<evidence type="ECO:0000313" key="9">
    <source>
        <dbReference type="Proteomes" id="UP001152646"/>
    </source>
</evidence>
<gene>
    <name evidence="8" type="ORF">PSALAMII_LOCUS2346</name>
</gene>
<dbReference type="GO" id="GO:0008270">
    <property type="term" value="F:zinc ion binding"/>
    <property type="evidence" value="ECO:0007669"/>
    <property type="project" value="UniProtKB-KW"/>
</dbReference>
<feature type="compositionally biased region" description="Polar residues" evidence="6">
    <location>
        <begin position="235"/>
        <end position="246"/>
    </location>
</feature>
<keyword evidence="1" id="KW-0479">Metal-binding</keyword>
<proteinExistence type="predicted"/>
<feature type="coiled-coil region" evidence="5">
    <location>
        <begin position="162"/>
        <end position="189"/>
    </location>
</feature>
<evidence type="ECO:0000259" key="7">
    <source>
        <dbReference type="PROSITE" id="PS50089"/>
    </source>
</evidence>
<dbReference type="Gene3D" id="3.30.40.10">
    <property type="entry name" value="Zinc/RING finger domain, C3HC4 (zinc finger)"/>
    <property type="match status" value="1"/>
</dbReference>
<feature type="region of interest" description="Disordered" evidence="6">
    <location>
        <begin position="323"/>
        <end position="345"/>
    </location>
</feature>
<dbReference type="SUPFAM" id="SSF57850">
    <property type="entry name" value="RING/U-box"/>
    <property type="match status" value="1"/>
</dbReference>
<evidence type="ECO:0000256" key="5">
    <source>
        <dbReference type="SAM" id="Coils"/>
    </source>
</evidence>
<keyword evidence="5" id="KW-0175">Coiled coil</keyword>
<comment type="caution">
    <text evidence="8">The sequence shown here is derived from an EMBL/GenBank/DDBJ whole genome shotgun (WGS) entry which is preliminary data.</text>
</comment>
<dbReference type="InterPro" id="IPR042448">
    <property type="entry name" value="CCNB1IP1"/>
</dbReference>
<dbReference type="GO" id="GO:0061630">
    <property type="term" value="F:ubiquitin protein ligase activity"/>
    <property type="evidence" value="ECO:0007669"/>
    <property type="project" value="InterPro"/>
</dbReference>
<evidence type="ECO:0000256" key="1">
    <source>
        <dbReference type="ARBA" id="ARBA00022723"/>
    </source>
</evidence>
<dbReference type="InterPro" id="IPR001841">
    <property type="entry name" value="Znf_RING"/>
</dbReference>
<evidence type="ECO:0000313" key="8">
    <source>
        <dbReference type="EMBL" id="CAG8319152.1"/>
    </source>
</evidence>
<dbReference type="InterPro" id="IPR017907">
    <property type="entry name" value="Znf_RING_CS"/>
</dbReference>
<feature type="region of interest" description="Disordered" evidence="6">
    <location>
        <begin position="227"/>
        <end position="299"/>
    </location>
</feature>
<reference evidence="8" key="1">
    <citation type="submission" date="2021-07" db="EMBL/GenBank/DDBJ databases">
        <authorList>
            <person name="Branca A.L. A."/>
        </authorList>
    </citation>
    <scope>NUCLEOTIDE SEQUENCE</scope>
</reference>
<keyword evidence="2 4" id="KW-0863">Zinc-finger</keyword>
<dbReference type="InterPro" id="IPR013083">
    <property type="entry name" value="Znf_RING/FYVE/PHD"/>
</dbReference>
<dbReference type="PROSITE" id="PS00518">
    <property type="entry name" value="ZF_RING_1"/>
    <property type="match status" value="1"/>
</dbReference>
<dbReference type="Pfam" id="PF14634">
    <property type="entry name" value="zf-RING_5"/>
    <property type="match status" value="1"/>
</dbReference>
<evidence type="ECO:0000256" key="4">
    <source>
        <dbReference type="PROSITE-ProRule" id="PRU00175"/>
    </source>
</evidence>
<dbReference type="PROSITE" id="PS50089">
    <property type="entry name" value="ZF_RING_2"/>
    <property type="match status" value="1"/>
</dbReference>
<organism evidence="8 9">
    <name type="scientific">Penicillium salamii</name>
    <dbReference type="NCBI Taxonomy" id="1612424"/>
    <lineage>
        <taxon>Eukaryota</taxon>
        <taxon>Fungi</taxon>
        <taxon>Dikarya</taxon>
        <taxon>Ascomycota</taxon>
        <taxon>Pezizomycotina</taxon>
        <taxon>Eurotiomycetes</taxon>
        <taxon>Eurotiomycetidae</taxon>
        <taxon>Eurotiales</taxon>
        <taxon>Aspergillaceae</taxon>
        <taxon>Penicillium</taxon>
    </lineage>
</organism>
<dbReference type="OrthoDB" id="441210at2759"/>
<evidence type="ECO:0000256" key="2">
    <source>
        <dbReference type="ARBA" id="ARBA00022771"/>
    </source>
</evidence>
<sequence>MDFALKCNSLKCRTELKEKAVVTTCSHIFCHNCADALGLSHPTTSSRRCPACQTVLFNPDDAVSTVLNPTEDYKTSVLSGLDPNTIMECAGRALGFWAYQSTQEIFYQEYRAKSLTEKYSNLNTQMDKVIHNANSEMTAMQNKISGMGLPFVSCFGFSHVPKLDMQTAQEELQKKNQELNDMCRDKSNKLSQMTNLYNLLKSRAMRSRMQTAASDTVSQTLSTLNAPTSIPLASHSPQGPASTSKFPRTPPFPVNKDGVEQLHRHQRSGTGSSKGARSKPYCENNMPPPSKRPSWDVQSSMCQSHTFHIQLTSVSIANALNPPQHRTRLPQAPQGPTAPTEFPPGDALLQRFGC</sequence>
<dbReference type="Proteomes" id="UP001152646">
    <property type="component" value="Unassembled WGS sequence"/>
</dbReference>
<protein>
    <recommendedName>
        <fullName evidence="7">RING-type domain-containing protein</fullName>
    </recommendedName>
</protein>
<dbReference type="GO" id="GO:0000795">
    <property type="term" value="C:synaptonemal complex"/>
    <property type="evidence" value="ECO:0007669"/>
    <property type="project" value="InterPro"/>
</dbReference>
<evidence type="ECO:0000256" key="3">
    <source>
        <dbReference type="ARBA" id="ARBA00022833"/>
    </source>
</evidence>
<dbReference type="AlphaFoldDB" id="A0A9W4N7T5"/>
<dbReference type="GO" id="GO:0007131">
    <property type="term" value="P:reciprocal meiotic recombination"/>
    <property type="evidence" value="ECO:0007669"/>
    <property type="project" value="InterPro"/>
</dbReference>
<dbReference type="PANTHER" id="PTHR14305">
    <property type="entry name" value="E3 UBIQUITIN-PROTEIN LIGASE CCNB1IP1"/>
    <property type="match status" value="1"/>
</dbReference>
<name>A0A9W4N7T5_9EURO</name>
<evidence type="ECO:0000256" key="6">
    <source>
        <dbReference type="SAM" id="MobiDB-lite"/>
    </source>
</evidence>
<keyword evidence="3" id="KW-0862">Zinc</keyword>
<dbReference type="EMBL" id="CAJVPA010000099">
    <property type="protein sequence ID" value="CAG8319152.1"/>
    <property type="molecule type" value="Genomic_DNA"/>
</dbReference>